<evidence type="ECO:0000256" key="1">
    <source>
        <dbReference type="SAM" id="MobiDB-lite"/>
    </source>
</evidence>
<reference evidence="2" key="1">
    <citation type="submission" date="2023-10" db="EMBL/GenBank/DDBJ databases">
        <authorList>
            <person name="Chen Y."/>
            <person name="Shah S."/>
            <person name="Dougan E. K."/>
            <person name="Thang M."/>
            <person name="Chan C."/>
        </authorList>
    </citation>
    <scope>NUCLEOTIDE SEQUENCE [LARGE SCALE GENOMIC DNA]</scope>
</reference>
<organism evidence="2 3">
    <name type="scientific">Prorocentrum cordatum</name>
    <dbReference type="NCBI Taxonomy" id="2364126"/>
    <lineage>
        <taxon>Eukaryota</taxon>
        <taxon>Sar</taxon>
        <taxon>Alveolata</taxon>
        <taxon>Dinophyceae</taxon>
        <taxon>Prorocentrales</taxon>
        <taxon>Prorocentraceae</taxon>
        <taxon>Prorocentrum</taxon>
    </lineage>
</organism>
<sequence>MSALEVQPRRSWRPVPCGKAPGASRRSACLGPTVAVTRRPLERESVKTVLASVRAKPESRSPSICSEADFPDASGSGSRSNGSEKTQERLALFARRHQGKLANNLSMKMATKVMPGAEAASDSDAQVDRAPAAASSYYLRVLAPKHQAAGKRNLADMALMCRLLDLMAKRKTQRAMDFVAQHLKALETASVDGNWARAKFLELMEEEGASMVGRSERYMMRAEVRAEHQLESRPNQYHAQNYQNQHQYQTGKGGKKDQASDPGRTGSPLDGKGLAYIQRAKGKGKGKPGKW</sequence>
<dbReference type="Proteomes" id="UP001189429">
    <property type="component" value="Unassembled WGS sequence"/>
</dbReference>
<gene>
    <name evidence="2" type="ORF">PCOR1329_LOCUS41856</name>
</gene>
<dbReference type="EMBL" id="CAUYUJ010015031">
    <property type="protein sequence ID" value="CAK0849086.1"/>
    <property type="molecule type" value="Genomic_DNA"/>
</dbReference>
<evidence type="ECO:0000313" key="3">
    <source>
        <dbReference type="Proteomes" id="UP001189429"/>
    </source>
</evidence>
<proteinExistence type="predicted"/>
<keyword evidence="3" id="KW-1185">Reference proteome</keyword>
<feature type="region of interest" description="Disordered" evidence="1">
    <location>
        <begin position="51"/>
        <end position="87"/>
    </location>
</feature>
<protein>
    <submittedName>
        <fullName evidence="2">Uncharacterized protein</fullName>
    </submittedName>
</protein>
<name>A0ABN9TSY5_9DINO</name>
<feature type="region of interest" description="Disordered" evidence="1">
    <location>
        <begin position="245"/>
        <end position="291"/>
    </location>
</feature>
<feature type="region of interest" description="Disordered" evidence="1">
    <location>
        <begin position="1"/>
        <end position="27"/>
    </location>
</feature>
<evidence type="ECO:0000313" key="2">
    <source>
        <dbReference type="EMBL" id="CAK0849086.1"/>
    </source>
</evidence>
<feature type="compositionally biased region" description="Basic residues" evidence="1">
    <location>
        <begin position="280"/>
        <end position="291"/>
    </location>
</feature>
<accession>A0ABN9TSY5</accession>
<comment type="caution">
    <text evidence="2">The sequence shown here is derived from an EMBL/GenBank/DDBJ whole genome shotgun (WGS) entry which is preliminary data.</text>
</comment>
<feature type="compositionally biased region" description="Polar residues" evidence="1">
    <location>
        <begin position="75"/>
        <end position="84"/>
    </location>
</feature>